<evidence type="ECO:0000256" key="5">
    <source>
        <dbReference type="ARBA" id="ARBA00023229"/>
    </source>
</evidence>
<evidence type="ECO:0000313" key="10">
    <source>
        <dbReference type="EMBL" id="MBV7266937.1"/>
    </source>
</evidence>
<comment type="catalytic activity">
    <reaction evidence="7">
        <text>4-CDP-2-C-methyl-D-erythritol + ATP = 4-CDP-2-C-methyl-D-erythritol 2-phosphate + ADP + H(+)</text>
        <dbReference type="Rhea" id="RHEA:18437"/>
        <dbReference type="ChEBI" id="CHEBI:15378"/>
        <dbReference type="ChEBI" id="CHEBI:30616"/>
        <dbReference type="ChEBI" id="CHEBI:57823"/>
        <dbReference type="ChEBI" id="CHEBI:57919"/>
        <dbReference type="ChEBI" id="CHEBI:456216"/>
        <dbReference type="EC" id="2.7.1.148"/>
    </reaction>
</comment>
<name>A0ABS6SPJ8_9SPHN</name>
<dbReference type="InterPro" id="IPR006204">
    <property type="entry name" value="GHMP_kinase_N_dom"/>
</dbReference>
<dbReference type="Proteomes" id="UP000699975">
    <property type="component" value="Unassembled WGS sequence"/>
</dbReference>
<dbReference type="RefSeq" id="WP_218317463.1">
    <property type="nucleotide sequence ID" value="NZ_JAGSPB010000002.1"/>
</dbReference>
<evidence type="ECO:0000256" key="4">
    <source>
        <dbReference type="ARBA" id="ARBA00022741"/>
    </source>
</evidence>
<dbReference type="PANTHER" id="PTHR43527">
    <property type="entry name" value="4-DIPHOSPHOCYTIDYL-2-C-METHYL-D-ERYTHRITOL KINASE, CHLOROPLASTIC"/>
    <property type="match status" value="1"/>
</dbReference>
<dbReference type="GO" id="GO:0050515">
    <property type="term" value="F:4-(cytidine 5'-diphospho)-2-C-methyl-D-erythritol kinase activity"/>
    <property type="evidence" value="ECO:0007669"/>
    <property type="project" value="UniProtKB-EC"/>
</dbReference>
<keyword evidence="4 7" id="KW-0547">Nucleotide-binding</keyword>
<keyword evidence="7 10" id="KW-0418">Kinase</keyword>
<keyword evidence="7" id="KW-0067">ATP-binding</keyword>
<feature type="domain" description="GHMP kinase N-terminal" evidence="8">
    <location>
        <begin position="67"/>
        <end position="135"/>
    </location>
</feature>
<dbReference type="HAMAP" id="MF_00061">
    <property type="entry name" value="IspE"/>
    <property type="match status" value="1"/>
</dbReference>
<evidence type="ECO:0000256" key="2">
    <source>
        <dbReference type="ARBA" id="ARBA00012052"/>
    </source>
</evidence>
<evidence type="ECO:0000259" key="9">
    <source>
        <dbReference type="Pfam" id="PF08544"/>
    </source>
</evidence>
<comment type="caution">
    <text evidence="10">The sequence shown here is derived from an EMBL/GenBank/DDBJ whole genome shotgun (WGS) entry which is preliminary data.</text>
</comment>
<evidence type="ECO:0000256" key="3">
    <source>
        <dbReference type="ARBA" id="ARBA00017473"/>
    </source>
</evidence>
<keyword evidence="7 10" id="KW-0808">Transferase</keyword>
<evidence type="ECO:0000256" key="7">
    <source>
        <dbReference type="HAMAP-Rule" id="MF_00061"/>
    </source>
</evidence>
<accession>A0ABS6SPJ8</accession>
<dbReference type="PANTHER" id="PTHR43527:SF2">
    <property type="entry name" value="4-DIPHOSPHOCYTIDYL-2-C-METHYL-D-ERYTHRITOL KINASE, CHLOROPLASTIC"/>
    <property type="match status" value="1"/>
</dbReference>
<sequence>MAITETAYAKINLALHVRARREDGYHELETLFAFVDAGDTLAAKPADRDRLTTVGEFAQALDNPFDNLVMRALTSLPRSAGLEMTLEKSLPVAAGLGGGSADAGAVFRIVERIQGLPDDWQQRAERLGADVPSCVRSEMAIGRGTGTELEPVDNDMSGMAVLLVNPRIPLLTGPVFKAWDGEDRGALPTGTAREIARQGRNDLRPPAVEICPAIADVLGSLNETDPWMCEMSGSGATCFALYESPEHRDRAASVLADLEPEWWQMVGLLR</sequence>
<organism evidence="10 11">
    <name type="scientific">Erythrobacter ani</name>
    <dbReference type="NCBI Taxonomy" id="2827235"/>
    <lineage>
        <taxon>Bacteria</taxon>
        <taxon>Pseudomonadati</taxon>
        <taxon>Pseudomonadota</taxon>
        <taxon>Alphaproteobacteria</taxon>
        <taxon>Sphingomonadales</taxon>
        <taxon>Erythrobacteraceae</taxon>
        <taxon>Erythrobacter/Porphyrobacter group</taxon>
        <taxon>Erythrobacter</taxon>
    </lineage>
</organism>
<comment type="function">
    <text evidence="7">Catalyzes the phosphorylation of the position 2 hydroxy group of 4-diphosphocytidyl-2C-methyl-D-erythritol.</text>
</comment>
<dbReference type="PIRSF" id="PIRSF010376">
    <property type="entry name" value="IspE"/>
    <property type="match status" value="1"/>
</dbReference>
<keyword evidence="5 7" id="KW-0414">Isoprene biosynthesis</keyword>
<feature type="domain" description="GHMP kinase C-terminal" evidence="9">
    <location>
        <begin position="194"/>
        <end position="255"/>
    </location>
</feature>
<dbReference type="InterPro" id="IPR004424">
    <property type="entry name" value="IspE"/>
</dbReference>
<protein>
    <recommendedName>
        <fullName evidence="3 7">4-diphosphocytidyl-2-C-methyl-D-erythritol kinase</fullName>
        <shortName evidence="7">CMK</shortName>
        <ecNumber evidence="2 7">2.7.1.148</ecNumber>
    </recommendedName>
    <alternativeName>
        <fullName evidence="6 7">4-(cytidine-5'-diphospho)-2-C-methyl-D-erythritol kinase</fullName>
    </alternativeName>
</protein>
<dbReference type="EMBL" id="JAGSPB010000002">
    <property type="protein sequence ID" value="MBV7266937.1"/>
    <property type="molecule type" value="Genomic_DNA"/>
</dbReference>
<evidence type="ECO:0000259" key="8">
    <source>
        <dbReference type="Pfam" id="PF00288"/>
    </source>
</evidence>
<gene>
    <name evidence="7" type="primary">ispE</name>
    <name evidence="10" type="ORF">KCG45_12160</name>
</gene>
<feature type="binding site" evidence="7">
    <location>
        <begin position="91"/>
        <end position="101"/>
    </location>
    <ligand>
        <name>ATP</name>
        <dbReference type="ChEBI" id="CHEBI:30616"/>
    </ligand>
</feature>
<dbReference type="EC" id="2.7.1.148" evidence="2 7"/>
<evidence type="ECO:0000256" key="1">
    <source>
        <dbReference type="ARBA" id="ARBA00009684"/>
    </source>
</evidence>
<evidence type="ECO:0000256" key="6">
    <source>
        <dbReference type="ARBA" id="ARBA00032554"/>
    </source>
</evidence>
<feature type="active site" evidence="7">
    <location>
        <position position="10"/>
    </location>
</feature>
<dbReference type="InterPro" id="IPR013750">
    <property type="entry name" value="GHMP_kinase_C_dom"/>
</dbReference>
<keyword evidence="11" id="KW-1185">Reference proteome</keyword>
<dbReference type="NCBIfam" id="NF011202">
    <property type="entry name" value="PRK14608.1"/>
    <property type="match status" value="1"/>
</dbReference>
<feature type="active site" evidence="7">
    <location>
        <position position="130"/>
    </location>
</feature>
<reference evidence="10 11" key="1">
    <citation type="submission" date="2021-04" db="EMBL/GenBank/DDBJ databases">
        <authorList>
            <person name="Pira H."/>
            <person name="Risdian C."/>
            <person name="Wink J."/>
        </authorList>
    </citation>
    <scope>NUCLEOTIDE SEQUENCE [LARGE SCALE GENOMIC DNA]</scope>
    <source>
        <strain evidence="10 11">WH131</strain>
    </source>
</reference>
<dbReference type="Pfam" id="PF08544">
    <property type="entry name" value="GHMP_kinases_C"/>
    <property type="match status" value="1"/>
</dbReference>
<comment type="pathway">
    <text evidence="7">Isoprenoid biosynthesis; isopentenyl diphosphate biosynthesis via DXP pathway; isopentenyl diphosphate from 1-deoxy-D-xylulose 5-phosphate: step 3/6.</text>
</comment>
<dbReference type="Pfam" id="PF00288">
    <property type="entry name" value="GHMP_kinases_N"/>
    <property type="match status" value="1"/>
</dbReference>
<comment type="similarity">
    <text evidence="1 7">Belongs to the GHMP kinase family. IspE subfamily.</text>
</comment>
<proteinExistence type="inferred from homology"/>
<evidence type="ECO:0000313" key="11">
    <source>
        <dbReference type="Proteomes" id="UP000699975"/>
    </source>
</evidence>